<accession>A0A7K3M9S0</accession>
<dbReference type="PANTHER" id="PTHR43459:SF1">
    <property type="entry name" value="EG:BACN32G11.4 PROTEIN"/>
    <property type="match status" value="1"/>
</dbReference>
<dbReference type="CDD" id="cd06558">
    <property type="entry name" value="crotonase-like"/>
    <property type="match status" value="1"/>
</dbReference>
<dbReference type="RefSeq" id="WP_162452434.1">
    <property type="nucleotide sequence ID" value="NZ_WLZY01000008.1"/>
</dbReference>
<evidence type="ECO:0000313" key="3">
    <source>
        <dbReference type="Proteomes" id="UP000460435"/>
    </source>
</evidence>
<dbReference type="AlphaFoldDB" id="A0A7K3M9S0"/>
<dbReference type="Pfam" id="PF00378">
    <property type="entry name" value="ECH_1"/>
    <property type="match status" value="1"/>
</dbReference>
<dbReference type="EMBL" id="WLZY01000008">
    <property type="protein sequence ID" value="NDL59747.1"/>
    <property type="molecule type" value="Genomic_DNA"/>
</dbReference>
<comment type="caution">
    <text evidence="2">The sequence shown here is derived from an EMBL/GenBank/DDBJ whole genome shotgun (WGS) entry which is preliminary data.</text>
</comment>
<proteinExistence type="inferred from homology"/>
<dbReference type="Gene3D" id="1.10.12.10">
    <property type="entry name" value="Lyase 2-enoyl-coa Hydratase, Chain A, domain 2"/>
    <property type="match status" value="1"/>
</dbReference>
<dbReference type="GO" id="GO:0003824">
    <property type="term" value="F:catalytic activity"/>
    <property type="evidence" value="ECO:0007669"/>
    <property type="project" value="UniProtKB-ARBA"/>
</dbReference>
<dbReference type="InterPro" id="IPR029045">
    <property type="entry name" value="ClpP/crotonase-like_dom_sf"/>
</dbReference>
<keyword evidence="3" id="KW-1185">Reference proteome</keyword>
<dbReference type="PANTHER" id="PTHR43459">
    <property type="entry name" value="ENOYL-COA HYDRATASE"/>
    <property type="match status" value="1"/>
</dbReference>
<dbReference type="SUPFAM" id="SSF52096">
    <property type="entry name" value="ClpP/crotonase"/>
    <property type="match status" value="1"/>
</dbReference>
<evidence type="ECO:0000256" key="1">
    <source>
        <dbReference type="ARBA" id="ARBA00005254"/>
    </source>
</evidence>
<dbReference type="Proteomes" id="UP000460435">
    <property type="component" value="Unassembled WGS sequence"/>
</dbReference>
<name>A0A7K3M9S0_9ACTN</name>
<evidence type="ECO:0000313" key="2">
    <source>
        <dbReference type="EMBL" id="NDL59747.1"/>
    </source>
</evidence>
<reference evidence="2 3" key="1">
    <citation type="submission" date="2019-11" db="EMBL/GenBank/DDBJ databases">
        <authorList>
            <person name="Li X.-J."/>
            <person name="Feng X.-M."/>
        </authorList>
    </citation>
    <scope>NUCLEOTIDE SEQUENCE [LARGE SCALE GENOMIC DNA]</scope>
    <source>
        <strain evidence="2 3">XMNu-373</strain>
    </source>
</reference>
<comment type="similarity">
    <text evidence="1">Belongs to the enoyl-CoA hydratase/isomerase family.</text>
</comment>
<dbReference type="InterPro" id="IPR001753">
    <property type="entry name" value="Enoyl-CoA_hydra/iso"/>
</dbReference>
<sequence>MTDPVSHEIDEDVATITFNRPDAMNSLDTATKVALRDHVRRAADDPGVRAVVLAGSGRAFCVGQDLVEHAGELREGGSGLGDTVREHYNATVRTLMSMPKPVIAAVNGVAAGAGASYAFACDLRIVADTAGFNLAFAGIGLSCDTGSSWTLPRLVGWAKAHELLLLPRTVKADEAQAIGLATEVVAADEVLSRAQELAVQLAAGPTVAYAALRRALNRSATHTLDESLEYEAEMMQLTGETHDHRNAVEAFLAKQKPTFDGR</sequence>
<gene>
    <name evidence="2" type="ORF">F7O44_21990</name>
</gene>
<dbReference type="InterPro" id="IPR014748">
    <property type="entry name" value="Enoyl-CoA_hydra_C"/>
</dbReference>
<organism evidence="2 3">
    <name type="scientific">Phytoactinopolyspora mesophila</name>
    <dbReference type="NCBI Taxonomy" id="2650750"/>
    <lineage>
        <taxon>Bacteria</taxon>
        <taxon>Bacillati</taxon>
        <taxon>Actinomycetota</taxon>
        <taxon>Actinomycetes</taxon>
        <taxon>Jiangellales</taxon>
        <taxon>Jiangellaceae</taxon>
        <taxon>Phytoactinopolyspora</taxon>
    </lineage>
</organism>
<protein>
    <submittedName>
        <fullName evidence="2">Enoyl-CoA hydratase</fullName>
    </submittedName>
</protein>
<dbReference type="Gene3D" id="3.90.226.10">
    <property type="entry name" value="2-enoyl-CoA Hydratase, Chain A, domain 1"/>
    <property type="match status" value="1"/>
</dbReference>